<dbReference type="Gramene" id="MELO3C031054.2.1">
    <property type="protein sequence ID" value="MELO3C031054.2.1"/>
    <property type="gene ID" value="MELO3C031054.2"/>
</dbReference>
<reference evidence="1" key="1">
    <citation type="submission" date="2023-03" db="UniProtKB">
        <authorList>
            <consortium name="EnsemblPlants"/>
        </authorList>
    </citation>
    <scope>IDENTIFICATION</scope>
</reference>
<organism evidence="1">
    <name type="scientific">Cucumis melo</name>
    <name type="common">Muskmelon</name>
    <dbReference type="NCBI Taxonomy" id="3656"/>
    <lineage>
        <taxon>Eukaryota</taxon>
        <taxon>Viridiplantae</taxon>
        <taxon>Streptophyta</taxon>
        <taxon>Embryophyta</taxon>
        <taxon>Tracheophyta</taxon>
        <taxon>Spermatophyta</taxon>
        <taxon>Magnoliopsida</taxon>
        <taxon>eudicotyledons</taxon>
        <taxon>Gunneridae</taxon>
        <taxon>Pentapetalae</taxon>
        <taxon>rosids</taxon>
        <taxon>fabids</taxon>
        <taxon>Cucurbitales</taxon>
        <taxon>Cucurbitaceae</taxon>
        <taxon>Benincaseae</taxon>
        <taxon>Cucumis</taxon>
    </lineage>
</organism>
<protein>
    <submittedName>
        <fullName evidence="1">Uncharacterized protein</fullName>
    </submittedName>
</protein>
<dbReference type="EnsemblPlants" id="MELO3C031054.2.1">
    <property type="protein sequence ID" value="MELO3C031054.2.1"/>
    <property type="gene ID" value="MELO3C031054.2"/>
</dbReference>
<dbReference type="AlphaFoldDB" id="A0A9I9EAI2"/>
<name>A0A9I9EAI2_CUCME</name>
<evidence type="ECO:0000313" key="1">
    <source>
        <dbReference type="EnsemblPlants" id="MELO3C031054.2.1"/>
    </source>
</evidence>
<accession>A0A9I9EAI2</accession>
<sequence>MESKQAAHKRPVPYVNRLKSQKIQKSNDPRVISTARRGAVVIYELKRKCNYVSMNHIQIPNYDTQSKKNFKTSTWHPISIHPRLPSFLIKECSS</sequence>
<proteinExistence type="predicted"/>